<evidence type="ECO:0000256" key="1">
    <source>
        <dbReference type="SAM" id="MobiDB-lite"/>
    </source>
</evidence>
<sequence length="276" mass="30282">MVGSGDSDGFATPVPTAIDTRRSLNFSDAPEAPLGSTPLRSVENSEGAVSPAVALRDSARYLIRKAVDRNALLDNVRDLVRPDQVKAADYFFNYDKIKQQIDREVGRCSVLRQPPFDLATCERLIRKANRDFMTSSSDTAFLFLIPHSHLRPLAAVLAHCEILHVHPTGSEGIFSYRREHTYAGRPLQPAGSEGGGDRVFIAGTPFPIAIIYRDHHSAMRFTPERWLHAACAHAHGRRLAVVVDLGLDLGRPISRAPLLAHGALVPVLRHVPPVLA</sequence>
<reference evidence="2 3" key="1">
    <citation type="journal article" date="2015" name="Genome Biol. Evol.">
        <title>Comparative Genomics of a Bacterivorous Green Alga Reveals Evolutionary Causalities and Consequences of Phago-Mixotrophic Mode of Nutrition.</title>
        <authorList>
            <person name="Burns J.A."/>
            <person name="Paasch A."/>
            <person name="Narechania A."/>
            <person name="Kim E."/>
        </authorList>
    </citation>
    <scope>NUCLEOTIDE SEQUENCE [LARGE SCALE GENOMIC DNA]</scope>
    <source>
        <strain evidence="2 3">PLY_AMNH</strain>
    </source>
</reference>
<evidence type="ECO:0000313" key="2">
    <source>
        <dbReference type="EMBL" id="KAK3248389.1"/>
    </source>
</evidence>
<evidence type="ECO:0000313" key="3">
    <source>
        <dbReference type="Proteomes" id="UP001190700"/>
    </source>
</evidence>
<dbReference type="Proteomes" id="UP001190700">
    <property type="component" value="Unassembled WGS sequence"/>
</dbReference>
<dbReference type="AlphaFoldDB" id="A0AAE0C613"/>
<name>A0AAE0C613_9CHLO</name>
<protein>
    <submittedName>
        <fullName evidence="2">Uncharacterized protein</fullName>
    </submittedName>
</protein>
<organism evidence="2 3">
    <name type="scientific">Cymbomonas tetramitiformis</name>
    <dbReference type="NCBI Taxonomy" id="36881"/>
    <lineage>
        <taxon>Eukaryota</taxon>
        <taxon>Viridiplantae</taxon>
        <taxon>Chlorophyta</taxon>
        <taxon>Pyramimonadophyceae</taxon>
        <taxon>Pyramimonadales</taxon>
        <taxon>Pyramimonadaceae</taxon>
        <taxon>Cymbomonas</taxon>
    </lineage>
</organism>
<comment type="caution">
    <text evidence="2">The sequence shown here is derived from an EMBL/GenBank/DDBJ whole genome shotgun (WGS) entry which is preliminary data.</text>
</comment>
<feature type="region of interest" description="Disordered" evidence="1">
    <location>
        <begin position="21"/>
        <end position="43"/>
    </location>
</feature>
<dbReference type="EMBL" id="LGRX02028146">
    <property type="protein sequence ID" value="KAK3248389.1"/>
    <property type="molecule type" value="Genomic_DNA"/>
</dbReference>
<keyword evidence="3" id="KW-1185">Reference proteome</keyword>
<gene>
    <name evidence="2" type="ORF">CYMTET_42150</name>
</gene>
<proteinExistence type="predicted"/>
<accession>A0AAE0C613</accession>